<evidence type="ECO:0000256" key="1">
    <source>
        <dbReference type="ARBA" id="ARBA00004604"/>
    </source>
</evidence>
<protein>
    <submittedName>
        <fullName evidence="7 8">Uncharacterized protein LOC103497817</fullName>
    </submittedName>
</protein>
<evidence type="ECO:0000259" key="5">
    <source>
        <dbReference type="Pfam" id="PF04003"/>
    </source>
</evidence>
<feature type="repeat" description="WD" evidence="3">
    <location>
        <begin position="12"/>
        <end position="42"/>
    </location>
</feature>
<dbReference type="InterPro" id="IPR001680">
    <property type="entry name" value="WD40_rpt"/>
</dbReference>
<gene>
    <name evidence="7 8 9" type="primary">LOC103497817</name>
</gene>
<evidence type="ECO:0000256" key="4">
    <source>
        <dbReference type="SAM" id="MobiDB-lite"/>
    </source>
</evidence>
<keyword evidence="3" id="KW-0853">WD repeat</keyword>
<dbReference type="Proteomes" id="UP001652600">
    <property type="component" value="Chromosome 11"/>
</dbReference>
<dbReference type="RefSeq" id="XP_050947843.1">
    <property type="nucleotide sequence ID" value="XM_051091886.1"/>
</dbReference>
<dbReference type="InParanoid" id="A0A1S3C7V9"/>
<name>A0A1S3C7V9_CUCME</name>
<dbReference type="PANTHER" id="PTHR45290">
    <property type="entry name" value="OS03G0300300 PROTEIN"/>
    <property type="match status" value="1"/>
</dbReference>
<feature type="repeat" description="WD" evidence="3">
    <location>
        <begin position="194"/>
        <end position="236"/>
    </location>
</feature>
<dbReference type="RefSeq" id="XP_050947842.1">
    <property type="nucleotide sequence ID" value="XM_051091885.1"/>
</dbReference>
<evidence type="ECO:0000313" key="9">
    <source>
        <dbReference type="RefSeq" id="XP_050947843.1"/>
    </source>
</evidence>
<sequence length="628" mass="68745">MGFSNIRDLLTSFSPDLHFFAISSGDGRIKIWDTLKGQIQTEFADFFTSDSTSILTKPEKGHLSIDYKCMKWLSLEKKRKRKRQCLLLLLGTGSGDVLALDVAAGELKWKISDCHPGGVASISFPTHGSCIYTAGADGMLCEINSLTGNMLRKFKASTKAISCISVSPDGKIIATAASQMKIFNCSNHKKIQKFSGHPGAVRCMVFTEDGRYILSSAVGERYIVVWSVDGGKKQSASCVLAMEHPAIFVDSRRSNDGGDESALYVLAISEIGVCYLWYGQNLEELRSAKPTKVLISDNDIFSKSKKRATPAIYAAKLQGVPKSGSGQVFLAHGLLVKPSFQNVLVQSGTDIYLNSSNEGILLPSQSIGKSKKGLDVQGGVVALDRANAEDALRPIPKVFDSQEKSTLYQDLQVDRNDVMTQLVDSGSRLEDDVGVKDSAAVCMEDQLRSLGILHSTDDHMLESILKLAKSKGIDLEANMSQKKLREAVLSLAPGDAYKLLGNLVNIWQSRLHCGKNVLQWIYSLLLNHSQHILSQEQSAQMLDSLFKITKSKETAVQPLLQLSGRLQLVLAQIERASTNKTDQTIQDGLEIAGSESSDDNDEEEDEEVDDVLYGEEENESELSSDDEN</sequence>
<evidence type="ECO:0000256" key="3">
    <source>
        <dbReference type="PROSITE-ProRule" id="PRU00221"/>
    </source>
</evidence>
<dbReference type="GO" id="GO:0005730">
    <property type="term" value="C:nucleolus"/>
    <property type="evidence" value="ECO:0007669"/>
    <property type="project" value="UniProtKB-SubCell"/>
</dbReference>
<dbReference type="PROSITE" id="PS50082">
    <property type="entry name" value="WD_REPEATS_2"/>
    <property type="match status" value="2"/>
</dbReference>
<dbReference type="InterPro" id="IPR015943">
    <property type="entry name" value="WD40/YVTN_repeat-like_dom_sf"/>
</dbReference>
<keyword evidence="6" id="KW-1185">Reference proteome</keyword>
<comment type="subcellular location">
    <subcellularLocation>
        <location evidence="1">Nucleus</location>
        <location evidence="1">Nucleolus</location>
    </subcellularLocation>
</comment>
<proteinExistence type="predicted"/>
<accession>A0A1S3C7V9</accession>
<dbReference type="PANTHER" id="PTHR45290:SF1">
    <property type="entry name" value="OS03G0300300 PROTEIN"/>
    <property type="match status" value="1"/>
</dbReference>
<reference evidence="7 8" key="1">
    <citation type="submission" date="2025-05" db="UniProtKB">
        <authorList>
            <consortium name="RefSeq"/>
        </authorList>
    </citation>
    <scope>IDENTIFICATION</scope>
    <source>
        <tissue evidence="7 8">Stem</tissue>
    </source>
</reference>
<dbReference type="FunCoup" id="A0A1S3C7V9">
    <property type="interactions" value="2706"/>
</dbReference>
<dbReference type="KEGG" id="cmo:103497817"/>
<dbReference type="Gene3D" id="2.130.10.10">
    <property type="entry name" value="YVTN repeat-like/Quinoprotein amine dehydrogenase"/>
    <property type="match status" value="2"/>
</dbReference>
<dbReference type="Pfam" id="PF04003">
    <property type="entry name" value="Utp12"/>
    <property type="match status" value="1"/>
</dbReference>
<evidence type="ECO:0000313" key="7">
    <source>
        <dbReference type="RefSeq" id="XP_008458393.3"/>
    </source>
</evidence>
<dbReference type="InterPro" id="IPR011047">
    <property type="entry name" value="Quinoprotein_ADH-like_sf"/>
</dbReference>
<dbReference type="RefSeq" id="XP_008458393.3">
    <property type="nucleotide sequence ID" value="XM_008460171.3"/>
</dbReference>
<dbReference type="SMART" id="SM00320">
    <property type="entry name" value="WD40"/>
    <property type="match status" value="4"/>
</dbReference>
<feature type="compositionally biased region" description="Acidic residues" evidence="4">
    <location>
        <begin position="596"/>
        <end position="628"/>
    </location>
</feature>
<evidence type="ECO:0000313" key="8">
    <source>
        <dbReference type="RefSeq" id="XP_050947842.1"/>
    </source>
</evidence>
<dbReference type="Pfam" id="PF00400">
    <property type="entry name" value="WD40"/>
    <property type="match status" value="4"/>
</dbReference>
<dbReference type="eggNOG" id="KOG4547">
    <property type="taxonomic scope" value="Eukaryota"/>
</dbReference>
<feature type="region of interest" description="Disordered" evidence="4">
    <location>
        <begin position="581"/>
        <end position="628"/>
    </location>
</feature>
<dbReference type="InterPro" id="IPR007148">
    <property type="entry name" value="SSU_processome_Utp12"/>
</dbReference>
<feature type="domain" description="Small-subunit processome Utp12" evidence="5">
    <location>
        <begin position="481"/>
        <end position="570"/>
    </location>
</feature>
<evidence type="ECO:0000256" key="2">
    <source>
        <dbReference type="ARBA" id="ARBA00023242"/>
    </source>
</evidence>
<dbReference type="SUPFAM" id="SSF50998">
    <property type="entry name" value="Quinoprotein alcohol dehydrogenase-like"/>
    <property type="match status" value="1"/>
</dbReference>
<keyword evidence="2" id="KW-0539">Nucleus</keyword>
<evidence type="ECO:0000313" key="6">
    <source>
        <dbReference type="Proteomes" id="UP001652600"/>
    </source>
</evidence>
<dbReference type="GeneID" id="103497817"/>
<organism evidence="6 7">
    <name type="scientific">Cucumis melo</name>
    <name type="common">Muskmelon</name>
    <dbReference type="NCBI Taxonomy" id="3656"/>
    <lineage>
        <taxon>Eukaryota</taxon>
        <taxon>Viridiplantae</taxon>
        <taxon>Streptophyta</taxon>
        <taxon>Embryophyta</taxon>
        <taxon>Tracheophyta</taxon>
        <taxon>Spermatophyta</taxon>
        <taxon>Magnoliopsida</taxon>
        <taxon>eudicotyledons</taxon>
        <taxon>Gunneridae</taxon>
        <taxon>Pentapetalae</taxon>
        <taxon>rosids</taxon>
        <taxon>fabids</taxon>
        <taxon>Cucurbitales</taxon>
        <taxon>Cucurbitaceae</taxon>
        <taxon>Benincaseae</taxon>
        <taxon>Cucumis</taxon>
    </lineage>
</organism>